<gene>
    <name evidence="2" type="ORF">NW768_006905</name>
</gene>
<protein>
    <submittedName>
        <fullName evidence="2">Uncharacterized protein</fullName>
    </submittedName>
</protein>
<feature type="compositionally biased region" description="Low complexity" evidence="1">
    <location>
        <begin position="150"/>
        <end position="168"/>
    </location>
</feature>
<dbReference type="Proteomes" id="UP001152024">
    <property type="component" value="Unassembled WGS sequence"/>
</dbReference>
<keyword evidence="3" id="KW-1185">Reference proteome</keyword>
<accession>A0ABQ8R9H9</accession>
<reference evidence="2" key="1">
    <citation type="submission" date="2022-09" db="EMBL/GenBank/DDBJ databases">
        <title>Fusarium specimens isolated from Avocado Roots.</title>
        <authorList>
            <person name="Stajich J."/>
            <person name="Roper C."/>
            <person name="Heimlech-Rivalta G."/>
        </authorList>
    </citation>
    <scope>NUCLEOTIDE SEQUENCE</scope>
    <source>
        <strain evidence="2">CF00095</strain>
    </source>
</reference>
<dbReference type="EMBL" id="JAOQBH010000010">
    <property type="protein sequence ID" value="KAJ4129933.1"/>
    <property type="molecule type" value="Genomic_DNA"/>
</dbReference>
<evidence type="ECO:0000313" key="3">
    <source>
        <dbReference type="Proteomes" id="UP001152024"/>
    </source>
</evidence>
<feature type="compositionally biased region" description="Basic and acidic residues" evidence="1">
    <location>
        <begin position="29"/>
        <end position="38"/>
    </location>
</feature>
<evidence type="ECO:0000313" key="2">
    <source>
        <dbReference type="EMBL" id="KAJ4129933.1"/>
    </source>
</evidence>
<comment type="caution">
    <text evidence="2">The sequence shown here is derived from an EMBL/GenBank/DDBJ whole genome shotgun (WGS) entry which is preliminary data.</text>
</comment>
<feature type="region of interest" description="Disordered" evidence="1">
    <location>
        <begin position="1"/>
        <end position="51"/>
    </location>
</feature>
<feature type="compositionally biased region" description="Basic residues" evidence="1">
    <location>
        <begin position="1"/>
        <end position="21"/>
    </location>
</feature>
<name>A0ABQ8R9H9_FUSEQ</name>
<sequence>MPKGRKFRKKDPKSLKKKSKSSRFNNLEAHSDKLDILRSHKKKRQTKHEQPLKSIRTALFHILNYRWNGKRKKQLPAESQEFCSRLGNIYTKVLELALEMDTADEDTEMEWQYEPTTPVHLVRTREEDASYPDGAVVSPWQMESSTTYRSALSESDSRQSSSSIDDTP</sequence>
<feature type="region of interest" description="Disordered" evidence="1">
    <location>
        <begin position="147"/>
        <end position="168"/>
    </location>
</feature>
<proteinExistence type="predicted"/>
<organism evidence="2 3">
    <name type="scientific">Fusarium equiseti</name>
    <name type="common">Fusarium scirpi</name>
    <dbReference type="NCBI Taxonomy" id="61235"/>
    <lineage>
        <taxon>Eukaryota</taxon>
        <taxon>Fungi</taxon>
        <taxon>Dikarya</taxon>
        <taxon>Ascomycota</taxon>
        <taxon>Pezizomycotina</taxon>
        <taxon>Sordariomycetes</taxon>
        <taxon>Hypocreomycetidae</taxon>
        <taxon>Hypocreales</taxon>
        <taxon>Nectriaceae</taxon>
        <taxon>Fusarium</taxon>
        <taxon>Fusarium incarnatum-equiseti species complex</taxon>
    </lineage>
</organism>
<evidence type="ECO:0000256" key="1">
    <source>
        <dbReference type="SAM" id="MobiDB-lite"/>
    </source>
</evidence>